<evidence type="ECO:0008006" key="3">
    <source>
        <dbReference type="Google" id="ProtNLM"/>
    </source>
</evidence>
<organism evidence="1 2">
    <name type="scientific">Nonomuraea monospora</name>
    <dbReference type="NCBI Taxonomy" id="568818"/>
    <lineage>
        <taxon>Bacteria</taxon>
        <taxon>Bacillati</taxon>
        <taxon>Actinomycetota</taxon>
        <taxon>Actinomycetes</taxon>
        <taxon>Streptosporangiales</taxon>
        <taxon>Streptosporangiaceae</taxon>
        <taxon>Nonomuraea</taxon>
    </lineage>
</organism>
<gene>
    <name evidence="1" type="ORF">GCM10009850_022380</name>
</gene>
<proteinExistence type="predicted"/>
<evidence type="ECO:0000313" key="2">
    <source>
        <dbReference type="Proteomes" id="UP001499843"/>
    </source>
</evidence>
<name>A0ABN3CDK3_9ACTN</name>
<accession>A0ABN3CDK3</accession>
<reference evidence="1 2" key="1">
    <citation type="journal article" date="2019" name="Int. J. Syst. Evol. Microbiol.">
        <title>The Global Catalogue of Microorganisms (GCM) 10K type strain sequencing project: providing services to taxonomists for standard genome sequencing and annotation.</title>
        <authorList>
            <consortium name="The Broad Institute Genomics Platform"/>
            <consortium name="The Broad Institute Genome Sequencing Center for Infectious Disease"/>
            <person name="Wu L."/>
            <person name="Ma J."/>
        </authorList>
    </citation>
    <scope>NUCLEOTIDE SEQUENCE [LARGE SCALE GENOMIC DNA]</scope>
    <source>
        <strain evidence="1 2">JCM 16114</strain>
    </source>
</reference>
<dbReference type="SUPFAM" id="SSF46785">
    <property type="entry name" value="Winged helix' DNA-binding domain"/>
    <property type="match status" value="1"/>
</dbReference>
<comment type="caution">
    <text evidence="1">The sequence shown here is derived from an EMBL/GenBank/DDBJ whole genome shotgun (WGS) entry which is preliminary data.</text>
</comment>
<dbReference type="Proteomes" id="UP001499843">
    <property type="component" value="Unassembled WGS sequence"/>
</dbReference>
<dbReference type="InterPro" id="IPR036390">
    <property type="entry name" value="WH_DNA-bd_sf"/>
</dbReference>
<evidence type="ECO:0000313" key="1">
    <source>
        <dbReference type="EMBL" id="GAA2206780.1"/>
    </source>
</evidence>
<dbReference type="EMBL" id="BAAAQX010000004">
    <property type="protein sequence ID" value="GAA2206780.1"/>
    <property type="molecule type" value="Genomic_DNA"/>
</dbReference>
<protein>
    <recommendedName>
        <fullName evidence="3">TIGR02678 family protein</fullName>
    </recommendedName>
</protein>
<sequence length="390" mass="44133">MARHVIYPARRAVEDAVSRPGTHPLRLFAVLWPMWQVEVTADLYEEQAYEVIDRYLIRAIADGGITTPSELSGFFGLDPSLVERCLHFLTVIGHLWADGERVGLTDLGVRSHRDGVRYALRKESRRKLLFERFTGRPLPRSHYDGSIRVLDTPTVSKEEVADGTLFRPLFAPAAFDERLVLELAARRDRAAYNLPAQLREIRDLRPQDAYLPSYVIETAGGGLMGYTAVAGERDTFLEEVLALVPEARARVEAETRLDERRLWQEWLADSGLGHGSLQRAPYGGWRVVLPAKAYGRSGKLPLSRVGSFQLRRNHFLQLWCQDGRLRRSAACERALGMARQREVRTQADLVRRLDALAAQLETDGLTLASLRGYAEQNDLRERLAHLDALE</sequence>
<keyword evidence="2" id="KW-1185">Reference proteome</keyword>